<dbReference type="PIRSF" id="PIRSF006320">
    <property type="entry name" value="Elb2"/>
    <property type="match status" value="1"/>
</dbReference>
<dbReference type="STRING" id="29542.A6070_01505"/>
<evidence type="ECO:0000313" key="2">
    <source>
        <dbReference type="EMBL" id="APG24890.1"/>
    </source>
</evidence>
<dbReference type="InterPro" id="IPR029062">
    <property type="entry name" value="Class_I_gatase-like"/>
</dbReference>
<reference evidence="2 3" key="1">
    <citation type="journal article" date="2017" name="Genome Announc.">
        <title>Complete Genome Sequences of Two Acetylene-Fermenting Pelobacter acetylenicus Strains.</title>
        <authorList>
            <person name="Sutton J.M."/>
            <person name="Baesman S.M."/>
            <person name="Fierst J.L."/>
            <person name="Poret-Peterson A.T."/>
            <person name="Oremland R.S."/>
            <person name="Dunlap D.S."/>
            <person name="Akob D.M."/>
        </authorList>
    </citation>
    <scope>NUCLEOTIDE SEQUENCE [LARGE SCALE GENOMIC DNA]</scope>
    <source>
        <strain evidence="2 3">DSM 3247</strain>
    </source>
</reference>
<protein>
    <submittedName>
        <fullName evidence="2">Isoprenoid biosynthesis protein ElbB</fullName>
    </submittedName>
</protein>
<dbReference type="Gene3D" id="3.40.50.880">
    <property type="match status" value="1"/>
</dbReference>
<dbReference type="InterPro" id="IPR026041">
    <property type="entry name" value="ElbB"/>
</dbReference>
<dbReference type="SUPFAM" id="SSF52317">
    <property type="entry name" value="Class I glutamine amidotransferase-like"/>
    <property type="match status" value="1"/>
</dbReference>
<dbReference type="KEGG" id="pace:A6070_01505"/>
<evidence type="ECO:0000313" key="3">
    <source>
        <dbReference type="Proteomes" id="UP000182264"/>
    </source>
</evidence>
<evidence type="ECO:0000259" key="1">
    <source>
        <dbReference type="Pfam" id="PF01965"/>
    </source>
</evidence>
<accession>A0A1L3GG73</accession>
<dbReference type="EMBL" id="CP015518">
    <property type="protein sequence ID" value="APG24890.1"/>
    <property type="molecule type" value="Genomic_DNA"/>
</dbReference>
<keyword evidence="3" id="KW-1185">Reference proteome</keyword>
<proteinExistence type="predicted"/>
<dbReference type="CDD" id="cd03133">
    <property type="entry name" value="GATase1_ES1"/>
    <property type="match status" value="1"/>
</dbReference>
<dbReference type="PANTHER" id="PTHR10224:SF12">
    <property type="entry name" value="GLYOXALASE ELBB"/>
    <property type="match status" value="1"/>
</dbReference>
<dbReference type="RefSeq" id="WP_072286738.1">
    <property type="nucleotide sequence ID" value="NZ_CP015455.1"/>
</dbReference>
<gene>
    <name evidence="2" type="ORF">A7E75_07545</name>
</gene>
<dbReference type="Proteomes" id="UP000182264">
    <property type="component" value="Chromosome"/>
</dbReference>
<dbReference type="AlphaFoldDB" id="A0A1L3GG73"/>
<dbReference type="OrthoDB" id="9792284at2"/>
<dbReference type="NCBIfam" id="NF008747">
    <property type="entry name" value="PRK11780.1"/>
    <property type="match status" value="1"/>
</dbReference>
<feature type="domain" description="DJ-1/PfpI" evidence="1">
    <location>
        <begin position="72"/>
        <end position="191"/>
    </location>
</feature>
<dbReference type="Pfam" id="PF01965">
    <property type="entry name" value="DJ-1_PfpI"/>
    <property type="match status" value="1"/>
</dbReference>
<dbReference type="PANTHER" id="PTHR10224">
    <property type="entry name" value="ES1 PROTEIN HOMOLOG, MITOCHONDRIAL"/>
    <property type="match status" value="1"/>
</dbReference>
<name>A0A1L3GG73_SYNAC</name>
<dbReference type="InterPro" id="IPR002818">
    <property type="entry name" value="DJ-1/PfpI"/>
</dbReference>
<sequence>MKRIGVMLSGSGVYDGSEIHEAVLALLAIERGGAEAVCMAPDMQQMHVINHFTGQVEAGQARAVLAESARIARGKVVDAATVSVEDIDALVIPGGYGAAKNLCDFAVKGADCTVHPEVRRLVRALVDRGKPVAGICIAPAVLAKALDGYAPQLTIGNDADTAAALEAMGARHVACPVDDIVVDEKNRLVTTPAYMLAENIAEAAAGIEKAVKQLLAMC</sequence>
<organism evidence="2 3">
    <name type="scientific">Syntrophotalea acetylenica</name>
    <name type="common">Pelobacter acetylenicus</name>
    <dbReference type="NCBI Taxonomy" id="29542"/>
    <lineage>
        <taxon>Bacteria</taxon>
        <taxon>Pseudomonadati</taxon>
        <taxon>Thermodesulfobacteriota</taxon>
        <taxon>Desulfuromonadia</taxon>
        <taxon>Desulfuromonadales</taxon>
        <taxon>Syntrophotaleaceae</taxon>
        <taxon>Syntrophotalea</taxon>
    </lineage>
</organism>